<dbReference type="GO" id="GO:0004519">
    <property type="term" value="F:endonuclease activity"/>
    <property type="evidence" value="ECO:0007669"/>
    <property type="project" value="UniProtKB-KW"/>
</dbReference>
<proteinExistence type="predicted"/>
<keyword evidence="3" id="KW-0540">Nuclease</keyword>
<feature type="transmembrane region" description="Helical" evidence="1">
    <location>
        <begin position="22"/>
        <end position="42"/>
    </location>
</feature>
<dbReference type="RefSeq" id="WP_187219485.1">
    <property type="nucleotide sequence ID" value="NZ_JABVED010000003.1"/>
</dbReference>
<dbReference type="Pfam" id="PF03372">
    <property type="entry name" value="Exo_endo_phos"/>
    <property type="match status" value="1"/>
</dbReference>
<keyword evidence="1" id="KW-0472">Membrane</keyword>
<dbReference type="Proteomes" id="UP000734823">
    <property type="component" value="Unassembled WGS sequence"/>
</dbReference>
<feature type="transmembrane region" description="Helical" evidence="1">
    <location>
        <begin position="82"/>
        <end position="101"/>
    </location>
</feature>
<accession>A0ABR7L2Y8</accession>
<evidence type="ECO:0000313" key="3">
    <source>
        <dbReference type="EMBL" id="MBC6447062.1"/>
    </source>
</evidence>
<dbReference type="SUPFAM" id="SSF56219">
    <property type="entry name" value="DNase I-like"/>
    <property type="match status" value="1"/>
</dbReference>
<organism evidence="3 4">
    <name type="scientific">Actinokineospora xionganensis</name>
    <dbReference type="NCBI Taxonomy" id="2684470"/>
    <lineage>
        <taxon>Bacteria</taxon>
        <taxon>Bacillati</taxon>
        <taxon>Actinomycetota</taxon>
        <taxon>Actinomycetes</taxon>
        <taxon>Pseudonocardiales</taxon>
        <taxon>Pseudonocardiaceae</taxon>
        <taxon>Actinokineospora</taxon>
    </lineage>
</organism>
<dbReference type="Gene3D" id="3.60.10.10">
    <property type="entry name" value="Endonuclease/exonuclease/phosphatase"/>
    <property type="match status" value="1"/>
</dbReference>
<reference evidence="3 4" key="1">
    <citation type="submission" date="2020-06" db="EMBL/GenBank/DDBJ databases">
        <title>Actinokineospora xiongansis sp. nov., isolated from soil of Baiyangdian.</title>
        <authorList>
            <person name="Zhang X."/>
        </authorList>
    </citation>
    <scope>NUCLEOTIDE SEQUENCE [LARGE SCALE GENOMIC DNA]</scope>
    <source>
        <strain evidence="3 4">HBU206404</strain>
    </source>
</reference>
<dbReference type="InterPro" id="IPR005135">
    <property type="entry name" value="Endo/exonuclease/phosphatase"/>
</dbReference>
<keyword evidence="1" id="KW-0812">Transmembrane</keyword>
<keyword evidence="1" id="KW-1133">Transmembrane helix</keyword>
<sequence>MTWGLDDALEEPREAPVRRRRWVTAVLALFVLALLGLCVLRLGGFDLNRYTTAAIALTPYLAAAGLLLAFLSLVLRRRLLTFTALVLSIAFGFLLIPRYLADGEPLPTGQRVRVMTANLLMGKADAPTVIRLARDAKADVLVLQELTPQALNALDAAGLPGLLPHRVAQPAGGTSGSAILAKVPLRQIVLVQGSFHDQPAAVVDLSGNTDVEIVSVHAYPPVLNEEGRRRWQADLEALPSSDSKGRPRILAGDFNATLDHEALHGVMDRGYWDSAEVVGEGMRPTWSHFPYGPPVTIDHVLVDRRLGVAEVKVYDLPGSDHNAVVAEVALPR</sequence>
<keyword evidence="3" id="KW-0255">Endonuclease</keyword>
<protein>
    <submittedName>
        <fullName evidence="3">Endonuclease/exonuclease/phosphatase family protein</fullName>
    </submittedName>
</protein>
<feature type="transmembrane region" description="Helical" evidence="1">
    <location>
        <begin position="54"/>
        <end position="75"/>
    </location>
</feature>
<gene>
    <name evidence="3" type="ORF">GPZ80_07745</name>
</gene>
<evidence type="ECO:0000256" key="1">
    <source>
        <dbReference type="SAM" id="Phobius"/>
    </source>
</evidence>
<dbReference type="EMBL" id="JABVED010000003">
    <property type="protein sequence ID" value="MBC6447062.1"/>
    <property type="molecule type" value="Genomic_DNA"/>
</dbReference>
<evidence type="ECO:0000313" key="4">
    <source>
        <dbReference type="Proteomes" id="UP000734823"/>
    </source>
</evidence>
<dbReference type="InterPro" id="IPR036691">
    <property type="entry name" value="Endo/exonu/phosph_ase_sf"/>
</dbReference>
<keyword evidence="3" id="KW-0378">Hydrolase</keyword>
<keyword evidence="4" id="KW-1185">Reference proteome</keyword>
<name>A0ABR7L2Y8_9PSEU</name>
<evidence type="ECO:0000259" key="2">
    <source>
        <dbReference type="Pfam" id="PF03372"/>
    </source>
</evidence>
<comment type="caution">
    <text evidence="3">The sequence shown here is derived from an EMBL/GenBank/DDBJ whole genome shotgun (WGS) entry which is preliminary data.</text>
</comment>
<feature type="domain" description="Endonuclease/exonuclease/phosphatase" evidence="2">
    <location>
        <begin position="115"/>
        <end position="321"/>
    </location>
</feature>